<reference evidence="1 2" key="1">
    <citation type="submission" date="2024-06" db="EMBL/GenBank/DDBJ databases">
        <title>Genomic Encyclopedia of Type Strains, Phase IV (KMG-IV): sequencing the most valuable type-strain genomes for metagenomic binning, comparative biology and taxonomic classification.</title>
        <authorList>
            <person name="Goeker M."/>
        </authorList>
    </citation>
    <scope>NUCLEOTIDE SEQUENCE [LARGE SCALE GENOMIC DNA]</scope>
    <source>
        <strain evidence="1 2">DSM 21331</strain>
    </source>
</reference>
<proteinExistence type="predicted"/>
<evidence type="ECO:0000313" key="2">
    <source>
        <dbReference type="Proteomes" id="UP001549145"/>
    </source>
</evidence>
<accession>A0ABV2LEK7</accession>
<dbReference type="Proteomes" id="UP001549145">
    <property type="component" value="Unassembled WGS sequence"/>
</dbReference>
<keyword evidence="2" id="KW-1185">Reference proteome</keyword>
<dbReference type="RefSeq" id="WP_238280548.1">
    <property type="nucleotide sequence ID" value="NZ_BPQL01000087.1"/>
</dbReference>
<name>A0ABV2LEK7_9HYPH</name>
<dbReference type="EMBL" id="JBEPMM010000023">
    <property type="protein sequence ID" value="MET3695161.1"/>
    <property type="molecule type" value="Genomic_DNA"/>
</dbReference>
<protein>
    <submittedName>
        <fullName evidence="1">Uncharacterized protein</fullName>
    </submittedName>
</protein>
<evidence type="ECO:0000313" key="1">
    <source>
        <dbReference type="EMBL" id="MET3695161.1"/>
    </source>
</evidence>
<sequence length="144" mass="15756">MDAEIPDAKIPGTKPANTNLAEAKLADLVRNAAERGRRLALAYPSGTRRDDFPFAVLAAFDADVRGRVERDRRIEDERDRVLITAVNFAETPPEDEPEAVEPARRALIAAIDYLEQAVLRFGIVNRAGARLGYGEAGQRVGSRG</sequence>
<comment type="caution">
    <text evidence="1">The sequence shown here is derived from an EMBL/GenBank/DDBJ whole genome shotgun (WGS) entry which is preliminary data.</text>
</comment>
<gene>
    <name evidence="1" type="ORF">ABID43_004727</name>
</gene>
<organism evidence="1 2">
    <name type="scientific">Methylobacterium goesingense</name>
    <dbReference type="NCBI Taxonomy" id="243690"/>
    <lineage>
        <taxon>Bacteria</taxon>
        <taxon>Pseudomonadati</taxon>
        <taxon>Pseudomonadota</taxon>
        <taxon>Alphaproteobacteria</taxon>
        <taxon>Hyphomicrobiales</taxon>
        <taxon>Methylobacteriaceae</taxon>
        <taxon>Methylobacterium</taxon>
    </lineage>
</organism>